<keyword evidence="8" id="KW-1003">Cell membrane</keyword>
<sequence>MTPWALRSTGSLAGSAGLVGSVRPPATGALAMLKQRVLTAVPLALVVLAIVWWAPGIWTQGVMAAAMVMAAWEWADLAGLRAGAARLGYAGSVAGLIAVAALLDVPARAGWQVPGLIWWLGIAVWLLSVSRRSAIPPLPGWLRGAAGLITLTLAWLSVSAIHARSGLGPLWLTLLMGLVWGADIGGYFAGRRFGRRRLAATISPGKTWEGVVGGLLLALLVALGVERISAGAAGDMPGLAWLLPVTVMVVVFSVVGDLAESLLKRQAGRKDSGRLLPGHGGLLDRIDALLAAAPVMAAALVSVS</sequence>
<dbReference type="UniPathway" id="UPA00557">
    <property type="reaction ID" value="UER00614"/>
</dbReference>
<evidence type="ECO:0000256" key="10">
    <source>
        <dbReference type="ARBA" id="ARBA00022679"/>
    </source>
</evidence>
<evidence type="ECO:0000256" key="14">
    <source>
        <dbReference type="ARBA" id="ARBA00023098"/>
    </source>
</evidence>
<feature type="transmembrane region" description="Helical" evidence="19">
    <location>
        <begin position="239"/>
        <end position="259"/>
    </location>
</feature>
<keyword evidence="15 19" id="KW-0472">Membrane</keyword>
<name>A0A557RF59_9GAMM</name>
<evidence type="ECO:0000256" key="5">
    <source>
        <dbReference type="ARBA" id="ARBA00010185"/>
    </source>
</evidence>
<evidence type="ECO:0000256" key="11">
    <source>
        <dbReference type="ARBA" id="ARBA00022692"/>
    </source>
</evidence>
<evidence type="ECO:0000256" key="17">
    <source>
        <dbReference type="ARBA" id="ARBA00023264"/>
    </source>
</evidence>
<dbReference type="PROSITE" id="PS01315">
    <property type="entry name" value="CDS"/>
    <property type="match status" value="1"/>
</dbReference>
<keyword evidence="21" id="KW-1185">Reference proteome</keyword>
<dbReference type="Proteomes" id="UP000316688">
    <property type="component" value="Unassembled WGS sequence"/>
</dbReference>
<reference evidence="20 21" key="1">
    <citation type="submission" date="2019-07" db="EMBL/GenBank/DDBJ databases">
        <title>Reclasification of Spiribacter aquaticus.</title>
        <authorList>
            <person name="Leon M.J."/>
            <person name="Sanchez-Porro C."/>
            <person name="Ventosa A."/>
        </authorList>
    </citation>
    <scope>NUCLEOTIDE SEQUENCE [LARGE SCALE GENOMIC DNA]</scope>
    <source>
        <strain evidence="20 21">SP30</strain>
    </source>
</reference>
<keyword evidence="10 18" id="KW-0808">Transferase</keyword>
<dbReference type="PANTHER" id="PTHR46382:SF1">
    <property type="entry name" value="PHOSPHATIDATE CYTIDYLYLTRANSFERASE"/>
    <property type="match status" value="1"/>
</dbReference>
<dbReference type="AlphaFoldDB" id="A0A557RF59"/>
<dbReference type="InterPro" id="IPR000374">
    <property type="entry name" value="PC_trans"/>
</dbReference>
<keyword evidence="9" id="KW-0444">Lipid biosynthesis</keyword>
<keyword evidence="17" id="KW-1208">Phospholipid metabolism</keyword>
<evidence type="ECO:0000256" key="15">
    <source>
        <dbReference type="ARBA" id="ARBA00023136"/>
    </source>
</evidence>
<comment type="subcellular location">
    <subcellularLocation>
        <location evidence="2">Cell membrane</location>
        <topology evidence="2">Multi-pass membrane protein</topology>
    </subcellularLocation>
</comment>
<evidence type="ECO:0000256" key="18">
    <source>
        <dbReference type="RuleBase" id="RU003938"/>
    </source>
</evidence>
<evidence type="ECO:0000256" key="13">
    <source>
        <dbReference type="ARBA" id="ARBA00022989"/>
    </source>
</evidence>
<comment type="pathway">
    <text evidence="3 18">Phospholipid metabolism; CDP-diacylglycerol biosynthesis; CDP-diacylglycerol from sn-glycerol 3-phosphate: step 3/3.</text>
</comment>
<proteinExistence type="inferred from homology"/>
<comment type="catalytic activity">
    <reaction evidence="1 18">
        <text>a 1,2-diacyl-sn-glycero-3-phosphate + CTP + H(+) = a CDP-1,2-diacyl-sn-glycerol + diphosphate</text>
        <dbReference type="Rhea" id="RHEA:16229"/>
        <dbReference type="ChEBI" id="CHEBI:15378"/>
        <dbReference type="ChEBI" id="CHEBI:33019"/>
        <dbReference type="ChEBI" id="CHEBI:37563"/>
        <dbReference type="ChEBI" id="CHEBI:58332"/>
        <dbReference type="ChEBI" id="CHEBI:58608"/>
        <dbReference type="EC" id="2.7.7.41"/>
    </reaction>
</comment>
<accession>A0A557RF59</accession>
<feature type="transmembrane region" description="Helical" evidence="19">
    <location>
        <begin position="37"/>
        <end position="55"/>
    </location>
</feature>
<keyword evidence="16" id="KW-0594">Phospholipid biosynthesis</keyword>
<organism evidence="20 21">
    <name type="scientific">Spiribacter aquaticus</name>
    <dbReference type="NCBI Taxonomy" id="1935996"/>
    <lineage>
        <taxon>Bacteria</taxon>
        <taxon>Pseudomonadati</taxon>
        <taxon>Pseudomonadota</taxon>
        <taxon>Gammaproteobacteria</taxon>
        <taxon>Chromatiales</taxon>
        <taxon>Ectothiorhodospiraceae</taxon>
        <taxon>Spiribacter</taxon>
    </lineage>
</organism>
<evidence type="ECO:0000256" key="6">
    <source>
        <dbReference type="ARBA" id="ARBA00012487"/>
    </source>
</evidence>
<keyword evidence="14" id="KW-0443">Lipid metabolism</keyword>
<feature type="transmembrane region" description="Helical" evidence="19">
    <location>
        <begin position="169"/>
        <end position="190"/>
    </location>
</feature>
<evidence type="ECO:0000256" key="3">
    <source>
        <dbReference type="ARBA" id="ARBA00005119"/>
    </source>
</evidence>
<dbReference type="PANTHER" id="PTHR46382">
    <property type="entry name" value="PHOSPHATIDATE CYTIDYLYLTRANSFERASE"/>
    <property type="match status" value="1"/>
</dbReference>
<protein>
    <recommendedName>
        <fullName evidence="7 18">Phosphatidate cytidylyltransferase</fullName>
        <ecNumber evidence="6 18">2.7.7.41</ecNumber>
    </recommendedName>
</protein>
<feature type="transmembrane region" description="Helical" evidence="19">
    <location>
        <begin position="211"/>
        <end position="233"/>
    </location>
</feature>
<evidence type="ECO:0000313" key="21">
    <source>
        <dbReference type="Proteomes" id="UP000316688"/>
    </source>
</evidence>
<evidence type="ECO:0000256" key="7">
    <source>
        <dbReference type="ARBA" id="ARBA00019373"/>
    </source>
</evidence>
<evidence type="ECO:0000256" key="12">
    <source>
        <dbReference type="ARBA" id="ARBA00022695"/>
    </source>
</evidence>
<evidence type="ECO:0000256" key="8">
    <source>
        <dbReference type="ARBA" id="ARBA00022475"/>
    </source>
</evidence>
<evidence type="ECO:0000256" key="19">
    <source>
        <dbReference type="SAM" id="Phobius"/>
    </source>
</evidence>
<keyword evidence="12 18" id="KW-0548">Nucleotidyltransferase</keyword>
<evidence type="ECO:0000256" key="9">
    <source>
        <dbReference type="ARBA" id="ARBA00022516"/>
    </source>
</evidence>
<keyword evidence="11 18" id="KW-0812">Transmembrane</keyword>
<comment type="pathway">
    <text evidence="4">Lipid metabolism.</text>
</comment>
<evidence type="ECO:0000313" key="20">
    <source>
        <dbReference type="EMBL" id="TVO63785.1"/>
    </source>
</evidence>
<comment type="similarity">
    <text evidence="5 18">Belongs to the CDS family.</text>
</comment>
<dbReference type="EC" id="2.7.7.41" evidence="6 18"/>
<feature type="transmembrane region" description="Helical" evidence="19">
    <location>
        <begin position="141"/>
        <end position="163"/>
    </location>
</feature>
<feature type="transmembrane region" description="Helical" evidence="19">
    <location>
        <begin position="109"/>
        <end position="129"/>
    </location>
</feature>
<evidence type="ECO:0000256" key="16">
    <source>
        <dbReference type="ARBA" id="ARBA00023209"/>
    </source>
</evidence>
<evidence type="ECO:0000256" key="4">
    <source>
        <dbReference type="ARBA" id="ARBA00005189"/>
    </source>
</evidence>
<evidence type="ECO:0000256" key="1">
    <source>
        <dbReference type="ARBA" id="ARBA00001698"/>
    </source>
</evidence>
<dbReference type="Pfam" id="PF01148">
    <property type="entry name" value="CTP_transf_1"/>
    <property type="match status" value="1"/>
</dbReference>
<dbReference type="GO" id="GO:0016024">
    <property type="term" value="P:CDP-diacylglycerol biosynthetic process"/>
    <property type="evidence" value="ECO:0007669"/>
    <property type="project" value="UniProtKB-UniPathway"/>
</dbReference>
<keyword evidence="13 19" id="KW-1133">Transmembrane helix</keyword>
<evidence type="ECO:0000256" key="2">
    <source>
        <dbReference type="ARBA" id="ARBA00004651"/>
    </source>
</evidence>
<gene>
    <name evidence="20" type="ORF">FPL11_08990</name>
</gene>
<dbReference type="GO" id="GO:0005886">
    <property type="term" value="C:plasma membrane"/>
    <property type="evidence" value="ECO:0007669"/>
    <property type="project" value="UniProtKB-SubCell"/>
</dbReference>
<dbReference type="GO" id="GO:0004605">
    <property type="term" value="F:phosphatidate cytidylyltransferase activity"/>
    <property type="evidence" value="ECO:0007669"/>
    <property type="project" value="UniProtKB-EC"/>
</dbReference>
<dbReference type="EMBL" id="VMKP01000004">
    <property type="protein sequence ID" value="TVO63785.1"/>
    <property type="molecule type" value="Genomic_DNA"/>
</dbReference>
<comment type="caution">
    <text evidence="20">The sequence shown here is derived from an EMBL/GenBank/DDBJ whole genome shotgun (WGS) entry which is preliminary data.</text>
</comment>